<name>A0A8J5WEI7_ZIZPA</name>
<dbReference type="Proteomes" id="UP000729402">
    <property type="component" value="Unassembled WGS sequence"/>
</dbReference>
<feature type="compositionally biased region" description="Low complexity" evidence="1">
    <location>
        <begin position="65"/>
        <end position="74"/>
    </location>
</feature>
<evidence type="ECO:0000313" key="3">
    <source>
        <dbReference type="Proteomes" id="UP000729402"/>
    </source>
</evidence>
<sequence length="400" mass="40679">MATEAPCPYSFHSPPPRHHLAELRIEPAPSAVSFSAPCAAGKRRCLLPPSSPRKKVLLELHPFGSLPSPSRLSPLPTPSPHHSPATALPSLSSRAAGSSSRSSDFSFPSVIALAAGGSGCGGGGNMFAFFEDAVTTPTGSSASALSLLASPGRPATPTGSTASGGFAFMASPKQPTMPRGSTAGEGFSVLASPKRPTATAGPTANGGFLFLASAEKPLMPTRSNTGGGCASMSYEPSLSPNECQGKGAVASLPSPTPASPTSIESGLFALIPSPGSALRNTCPPGFAASKQFAATDSTGASPSFVFSAWPVHKSGGGSRKRPRDHLRLAIPRRKNLWPREEEQPGTSPPQKVAKTAAGVASRSSILSASTGRPCCTFFPSPTKVKAVKAVLLHSSETSIS</sequence>
<feature type="region of interest" description="Disordered" evidence="1">
    <location>
        <begin position="330"/>
        <end position="370"/>
    </location>
</feature>
<evidence type="ECO:0000256" key="1">
    <source>
        <dbReference type="SAM" id="MobiDB-lite"/>
    </source>
</evidence>
<reference evidence="2" key="2">
    <citation type="submission" date="2021-02" db="EMBL/GenBank/DDBJ databases">
        <authorList>
            <person name="Kimball J.A."/>
            <person name="Haas M.W."/>
            <person name="Macchietto M."/>
            <person name="Kono T."/>
            <person name="Duquette J."/>
            <person name="Shao M."/>
        </authorList>
    </citation>
    <scope>NUCLEOTIDE SEQUENCE</scope>
    <source>
        <tissue evidence="2">Fresh leaf tissue</tissue>
    </source>
</reference>
<dbReference type="AlphaFoldDB" id="A0A8J5WEI7"/>
<dbReference type="EMBL" id="JAAALK010000082">
    <property type="protein sequence ID" value="KAG8088416.1"/>
    <property type="molecule type" value="Genomic_DNA"/>
</dbReference>
<organism evidence="2 3">
    <name type="scientific">Zizania palustris</name>
    <name type="common">Northern wild rice</name>
    <dbReference type="NCBI Taxonomy" id="103762"/>
    <lineage>
        <taxon>Eukaryota</taxon>
        <taxon>Viridiplantae</taxon>
        <taxon>Streptophyta</taxon>
        <taxon>Embryophyta</taxon>
        <taxon>Tracheophyta</taxon>
        <taxon>Spermatophyta</taxon>
        <taxon>Magnoliopsida</taxon>
        <taxon>Liliopsida</taxon>
        <taxon>Poales</taxon>
        <taxon>Poaceae</taxon>
        <taxon>BOP clade</taxon>
        <taxon>Oryzoideae</taxon>
        <taxon>Oryzeae</taxon>
        <taxon>Zizaniinae</taxon>
        <taxon>Zizania</taxon>
    </lineage>
</organism>
<gene>
    <name evidence="2" type="ORF">GUJ93_ZPchr0010g7999</name>
</gene>
<feature type="region of interest" description="Disordered" evidence="1">
    <location>
        <begin position="64"/>
        <end position="103"/>
    </location>
</feature>
<accession>A0A8J5WEI7</accession>
<reference evidence="2" key="1">
    <citation type="journal article" date="2021" name="bioRxiv">
        <title>Whole Genome Assembly and Annotation of Northern Wild Rice, Zizania palustris L., Supports a Whole Genome Duplication in the Zizania Genus.</title>
        <authorList>
            <person name="Haas M."/>
            <person name="Kono T."/>
            <person name="Macchietto M."/>
            <person name="Millas R."/>
            <person name="McGilp L."/>
            <person name="Shao M."/>
            <person name="Duquette J."/>
            <person name="Hirsch C.N."/>
            <person name="Kimball J."/>
        </authorList>
    </citation>
    <scope>NUCLEOTIDE SEQUENCE</scope>
    <source>
        <tissue evidence="2">Fresh leaf tissue</tissue>
    </source>
</reference>
<proteinExistence type="predicted"/>
<comment type="caution">
    <text evidence="2">The sequence shown here is derived from an EMBL/GenBank/DDBJ whole genome shotgun (WGS) entry which is preliminary data.</text>
</comment>
<evidence type="ECO:0000313" key="2">
    <source>
        <dbReference type="EMBL" id="KAG8088416.1"/>
    </source>
</evidence>
<feature type="compositionally biased region" description="Low complexity" evidence="1">
    <location>
        <begin position="82"/>
        <end position="103"/>
    </location>
</feature>
<protein>
    <submittedName>
        <fullName evidence="2">Uncharacterized protein</fullName>
    </submittedName>
</protein>
<feature type="compositionally biased region" description="Polar residues" evidence="1">
    <location>
        <begin position="361"/>
        <end position="370"/>
    </location>
</feature>
<dbReference type="OrthoDB" id="693905at2759"/>
<keyword evidence="3" id="KW-1185">Reference proteome</keyword>